<accession>A0ACB7URU3</accession>
<comment type="caution">
    <text evidence="1">The sequence shown here is derived from an EMBL/GenBank/DDBJ whole genome shotgun (WGS) entry which is preliminary data.</text>
</comment>
<evidence type="ECO:0000313" key="1">
    <source>
        <dbReference type="EMBL" id="KAH7663453.1"/>
    </source>
</evidence>
<evidence type="ECO:0000313" key="2">
    <source>
        <dbReference type="Proteomes" id="UP000827976"/>
    </source>
</evidence>
<proteinExistence type="predicted"/>
<protein>
    <submittedName>
        <fullName evidence="1">Uncharacterized protein</fullName>
    </submittedName>
</protein>
<gene>
    <name evidence="1" type="ORF">IHE45_14G056600</name>
</gene>
<sequence>MGAIISLWRRMIHSDEHEAGEGGTIVRDNVVIGDPSKVAIGKRNQGGRRTGGPCHR</sequence>
<dbReference type="EMBL" id="CM037024">
    <property type="protein sequence ID" value="KAH7663453.1"/>
    <property type="molecule type" value="Genomic_DNA"/>
</dbReference>
<dbReference type="Proteomes" id="UP000827976">
    <property type="component" value="Chromosome 14"/>
</dbReference>
<organism evidence="1 2">
    <name type="scientific">Dioscorea alata</name>
    <name type="common">Purple yam</name>
    <dbReference type="NCBI Taxonomy" id="55571"/>
    <lineage>
        <taxon>Eukaryota</taxon>
        <taxon>Viridiplantae</taxon>
        <taxon>Streptophyta</taxon>
        <taxon>Embryophyta</taxon>
        <taxon>Tracheophyta</taxon>
        <taxon>Spermatophyta</taxon>
        <taxon>Magnoliopsida</taxon>
        <taxon>Liliopsida</taxon>
        <taxon>Dioscoreales</taxon>
        <taxon>Dioscoreaceae</taxon>
        <taxon>Dioscorea</taxon>
    </lineage>
</organism>
<name>A0ACB7URU3_DIOAL</name>
<keyword evidence="2" id="KW-1185">Reference proteome</keyword>
<reference evidence="2" key="1">
    <citation type="journal article" date="2022" name="Nat. Commun.">
        <title>Chromosome evolution and the genetic basis of agronomically important traits in greater yam.</title>
        <authorList>
            <person name="Bredeson J.V."/>
            <person name="Lyons J.B."/>
            <person name="Oniyinde I.O."/>
            <person name="Okereke N.R."/>
            <person name="Kolade O."/>
            <person name="Nnabue I."/>
            <person name="Nwadili C.O."/>
            <person name="Hribova E."/>
            <person name="Parker M."/>
            <person name="Nwogha J."/>
            <person name="Shu S."/>
            <person name="Carlson J."/>
            <person name="Kariba R."/>
            <person name="Muthemba S."/>
            <person name="Knop K."/>
            <person name="Barton G.J."/>
            <person name="Sherwood A.V."/>
            <person name="Lopez-Montes A."/>
            <person name="Asiedu R."/>
            <person name="Jamnadass R."/>
            <person name="Muchugi A."/>
            <person name="Goodstein D."/>
            <person name="Egesi C.N."/>
            <person name="Featherston J."/>
            <person name="Asfaw A."/>
            <person name="Simpson G.G."/>
            <person name="Dolezel J."/>
            <person name="Hendre P.S."/>
            <person name="Van Deynze A."/>
            <person name="Kumar P.L."/>
            <person name="Obidiegwu J.E."/>
            <person name="Bhattacharjee R."/>
            <person name="Rokhsar D.S."/>
        </authorList>
    </citation>
    <scope>NUCLEOTIDE SEQUENCE [LARGE SCALE GENOMIC DNA]</scope>
    <source>
        <strain evidence="2">cv. TDa95/00328</strain>
    </source>
</reference>